<dbReference type="Pfam" id="PF01156">
    <property type="entry name" value="IU_nuc_hydro"/>
    <property type="match status" value="1"/>
</dbReference>
<dbReference type="Gene3D" id="3.90.245.10">
    <property type="entry name" value="Ribonucleoside hydrolase-like"/>
    <property type="match status" value="1"/>
</dbReference>
<protein>
    <submittedName>
        <fullName evidence="4">Nucleoside hydrolase</fullName>
    </submittedName>
</protein>
<evidence type="ECO:0000313" key="5">
    <source>
        <dbReference type="Proteomes" id="UP001652504"/>
    </source>
</evidence>
<dbReference type="SUPFAM" id="SSF53590">
    <property type="entry name" value="Nucleoside hydrolase"/>
    <property type="match status" value="1"/>
</dbReference>
<name>A0ABT3A961_9ALTE</name>
<dbReference type="InterPro" id="IPR036452">
    <property type="entry name" value="Ribo_hydro-like"/>
</dbReference>
<keyword evidence="5" id="KW-1185">Reference proteome</keyword>
<sequence length="318" mass="34748">MQTKQAVIFDHDGGVDDLLSLMLLLTMEHIDLLGVTVTPADCYLSDATTSTLKLLSMFGREDVPVAKGTLHGINAFPADWRAQPKMCNALPMMLTAKANTSQISELPAHEFIATALKDADNVTLLMTGPCTNLTAAMDLDPNIKSSIKELVWMGGAVHVPGNVSMHNHNTSAEWNAFWDPIATKALFESGINVKLISLDSTNALPVDIAFLERLAAMREHAMADLAGQFWALTVNSIPAYEFTYYMWDVLATSYLGLPDGTIQFEKTELDVSVDEPNAGETFVSEGTNNLIDVSVSVNKDVVLDYVASQFARDFNKRI</sequence>
<accession>A0ABT3A961</accession>
<dbReference type="GO" id="GO:0016787">
    <property type="term" value="F:hydrolase activity"/>
    <property type="evidence" value="ECO:0007669"/>
    <property type="project" value="UniProtKB-KW"/>
</dbReference>
<evidence type="ECO:0000256" key="1">
    <source>
        <dbReference type="ARBA" id="ARBA00022801"/>
    </source>
</evidence>
<evidence type="ECO:0000256" key="2">
    <source>
        <dbReference type="ARBA" id="ARBA00023295"/>
    </source>
</evidence>
<dbReference type="InterPro" id="IPR023186">
    <property type="entry name" value="IUNH"/>
</dbReference>
<feature type="domain" description="Inosine/uridine-preferring nucleoside hydrolase" evidence="3">
    <location>
        <begin position="7"/>
        <end position="301"/>
    </location>
</feature>
<gene>
    <name evidence="4" type="ORF">OE749_10995</name>
</gene>
<keyword evidence="1 4" id="KW-0378">Hydrolase</keyword>
<organism evidence="4 5">
    <name type="scientific">Fluctibacter corallii</name>
    <dbReference type="NCBI Taxonomy" id="2984329"/>
    <lineage>
        <taxon>Bacteria</taxon>
        <taxon>Pseudomonadati</taxon>
        <taxon>Pseudomonadota</taxon>
        <taxon>Gammaproteobacteria</taxon>
        <taxon>Alteromonadales</taxon>
        <taxon>Alteromonadaceae</taxon>
        <taxon>Fluctibacter</taxon>
    </lineage>
</organism>
<dbReference type="Proteomes" id="UP001652504">
    <property type="component" value="Unassembled WGS sequence"/>
</dbReference>
<evidence type="ECO:0000313" key="4">
    <source>
        <dbReference type="EMBL" id="MCV2885218.1"/>
    </source>
</evidence>
<evidence type="ECO:0000259" key="3">
    <source>
        <dbReference type="Pfam" id="PF01156"/>
    </source>
</evidence>
<dbReference type="PANTHER" id="PTHR12304">
    <property type="entry name" value="INOSINE-URIDINE PREFERRING NUCLEOSIDE HYDROLASE"/>
    <property type="match status" value="1"/>
</dbReference>
<dbReference type="EMBL" id="JAOWKX010000005">
    <property type="protein sequence ID" value="MCV2885218.1"/>
    <property type="molecule type" value="Genomic_DNA"/>
</dbReference>
<comment type="caution">
    <text evidence="4">The sequence shown here is derived from an EMBL/GenBank/DDBJ whole genome shotgun (WGS) entry which is preliminary data.</text>
</comment>
<dbReference type="PANTHER" id="PTHR12304:SF46">
    <property type="entry name" value="INOSINE-ADENOSINE-GUANOSINE-NUCLEOSIDE HYDROLASE"/>
    <property type="match status" value="1"/>
</dbReference>
<proteinExistence type="predicted"/>
<dbReference type="InterPro" id="IPR001910">
    <property type="entry name" value="Inosine/uridine_hydrolase_dom"/>
</dbReference>
<dbReference type="RefSeq" id="WP_263712506.1">
    <property type="nucleotide sequence ID" value="NZ_JAOWKX010000005.1"/>
</dbReference>
<reference evidence="4 5" key="1">
    <citation type="submission" date="2022-10" db="EMBL/GenBank/DDBJ databases">
        <title>Aestuariibacter sp. AA17 isolated from Montipora capitata coral fragment.</title>
        <authorList>
            <person name="Emsley S.A."/>
            <person name="Pfannmuller K.M."/>
            <person name="Loughran R.M."/>
            <person name="Shlafstein M."/>
            <person name="Papke E."/>
            <person name="Saw J.H."/>
            <person name="Ushijima B."/>
            <person name="Videau P."/>
        </authorList>
    </citation>
    <scope>NUCLEOTIDE SEQUENCE [LARGE SCALE GENOMIC DNA]</scope>
    <source>
        <strain evidence="4 5">AA17</strain>
    </source>
</reference>
<keyword evidence="2" id="KW-0326">Glycosidase</keyword>